<dbReference type="PANTHER" id="PTHR46579">
    <property type="entry name" value="F5/8 TYPE C DOMAIN-CONTAINING PROTEIN-RELATED"/>
    <property type="match status" value="1"/>
</dbReference>
<dbReference type="EMBL" id="JAHWGI010001009">
    <property type="protein sequence ID" value="KAK3920616.1"/>
    <property type="molecule type" value="Genomic_DNA"/>
</dbReference>
<evidence type="ECO:0000313" key="2">
    <source>
        <dbReference type="EMBL" id="KAK3920616.1"/>
    </source>
</evidence>
<dbReference type="Pfam" id="PF06869">
    <property type="entry name" value="DUF1258"/>
    <property type="match status" value="1"/>
</dbReference>
<reference evidence="2" key="2">
    <citation type="journal article" date="2023" name="BMC Genomics">
        <title>Pest status, molecular evolution, and epigenetic factors derived from the genome assembly of Frankliniella fusca, a thysanopteran phytovirus vector.</title>
        <authorList>
            <person name="Catto M.A."/>
            <person name="Labadie P.E."/>
            <person name="Jacobson A.L."/>
            <person name="Kennedy G.G."/>
            <person name="Srinivasan R."/>
            <person name="Hunt B.G."/>
        </authorList>
    </citation>
    <scope>NUCLEOTIDE SEQUENCE</scope>
    <source>
        <strain evidence="2">PL_HMW_Pooled</strain>
    </source>
</reference>
<comment type="caution">
    <text evidence="2">The sequence shown here is derived from an EMBL/GenBank/DDBJ whole genome shotgun (WGS) entry which is preliminary data.</text>
</comment>
<reference evidence="2" key="1">
    <citation type="submission" date="2021-07" db="EMBL/GenBank/DDBJ databases">
        <authorList>
            <person name="Catto M.A."/>
            <person name="Jacobson A."/>
            <person name="Kennedy G."/>
            <person name="Labadie P."/>
            <person name="Hunt B.G."/>
            <person name="Srinivasan R."/>
        </authorList>
    </citation>
    <scope>NUCLEOTIDE SEQUENCE</scope>
    <source>
        <strain evidence="2">PL_HMW_Pooled</strain>
        <tissue evidence="2">Head</tissue>
    </source>
</reference>
<proteinExistence type="predicted"/>
<dbReference type="Proteomes" id="UP001219518">
    <property type="component" value="Unassembled WGS sequence"/>
</dbReference>
<accession>A0AAE1LHP9</accession>
<keyword evidence="3" id="KW-1185">Reference proteome</keyword>
<dbReference type="AlphaFoldDB" id="A0AAE1LHP9"/>
<evidence type="ECO:0000313" key="3">
    <source>
        <dbReference type="Proteomes" id="UP001219518"/>
    </source>
</evidence>
<organism evidence="2 3">
    <name type="scientific">Frankliniella fusca</name>
    <dbReference type="NCBI Taxonomy" id="407009"/>
    <lineage>
        <taxon>Eukaryota</taxon>
        <taxon>Metazoa</taxon>
        <taxon>Ecdysozoa</taxon>
        <taxon>Arthropoda</taxon>
        <taxon>Hexapoda</taxon>
        <taxon>Insecta</taxon>
        <taxon>Pterygota</taxon>
        <taxon>Neoptera</taxon>
        <taxon>Paraneoptera</taxon>
        <taxon>Thysanoptera</taxon>
        <taxon>Terebrantia</taxon>
        <taxon>Thripoidea</taxon>
        <taxon>Thripidae</taxon>
        <taxon>Frankliniella</taxon>
    </lineage>
</organism>
<dbReference type="PANTHER" id="PTHR46579:SF1">
    <property type="entry name" value="F5_8 TYPE C DOMAIN-CONTAINING PROTEIN"/>
    <property type="match status" value="1"/>
</dbReference>
<gene>
    <name evidence="2" type="ORF">KUF71_001166</name>
</gene>
<dbReference type="InterPro" id="IPR009667">
    <property type="entry name" value="DUF1258"/>
</dbReference>
<sequence>MGDNYGSDPNLSRRALRLLKRAVGDNPDVGDSSVTPEDLDEMSSSMQEMEYDTQLLESQYFAVCESALESSGPSGLSLQSVGIPTLPKRTFPSPVPPCNLEDPELSFECVEPSIKIFKADVPYSDNFQSNRFPLSPSGTEDETPTEAAEDFPQEYFWTDKDDTVTQTPLLGPFNEPTFNYDEDCEVEENKEDGCTTPVVGETVLYPGATISVFESVTSVLSYVASEHISGVGLTRLLTLIDLHLPQPNNFPKTNHRLFKTLEEVDDPVHMHFFCNVCYKMRLSKTDLCNSCTDNNRYVDYFLTFPVVPQLKKKFQRPDFMQHLQYKTTRSKINENNIEDVFDGQVYKGAETRMMNENGITFTLNTDGIQIFKSNTYSLWPIYLVINELPPEKRYLSENLIIAGLWGSLLKPHPNVYLLPIYKELAALKIGVQIPVYGEQEPVQIVAETICATCDAPATSLFMNMKSHSGFYSCPVCLTKGSKPGDATVFPYEENAPLRNLPQYKENVKLAVEKKVILTKTVRNEHLFYGIRGPTILNHIFDNILESVAIDGMHCLYLGLMKQLLRLWFDEDFKNQKFSLFEKIATVSQRMLELSPPHFLQRLPQVLEKLVHWKASEYRSFLFHLSLILLQDVLQPEYLDHFILFVQGVSLLNSGSISQDDLKLASSFLNQFVKDFENLYGVNNMSHNLHMCLHLSRCVQLHGPLWAFSCFPFEDINGRLTNFIHGTRHVSLQIYSNLAIISQLPLMVNKLKNGTVKNYCTGIKTKYRINVNDVISSGLYCVGAFSPVSHETEWIYNILRNKGVDVAAQTQIELFQRLLKYGLLYTTVSYSTGSRISSYCKYKSDGDVKYGSITTFLKVSCNCNEPCTCSLEYFALVKPVPVEPFLVRHIFQFNVRNVEPSFFNTDLVNVQDLETVMFYIKCADKQYLSEPLNKSEME</sequence>
<name>A0AAE1LHP9_9NEOP</name>
<protein>
    <submittedName>
        <fullName evidence="2">ABC transporter fmpD</fullName>
    </submittedName>
</protein>
<feature type="region of interest" description="Disordered" evidence="1">
    <location>
        <begin position="18"/>
        <end position="50"/>
    </location>
</feature>
<evidence type="ECO:0000256" key="1">
    <source>
        <dbReference type="SAM" id="MobiDB-lite"/>
    </source>
</evidence>